<organism evidence="3 4">
    <name type="scientific">Lithospermum erythrorhizon</name>
    <name type="common">Purple gromwell</name>
    <name type="synonym">Lithospermum officinale var. erythrorhizon</name>
    <dbReference type="NCBI Taxonomy" id="34254"/>
    <lineage>
        <taxon>Eukaryota</taxon>
        <taxon>Viridiplantae</taxon>
        <taxon>Streptophyta</taxon>
        <taxon>Embryophyta</taxon>
        <taxon>Tracheophyta</taxon>
        <taxon>Spermatophyta</taxon>
        <taxon>Magnoliopsida</taxon>
        <taxon>eudicotyledons</taxon>
        <taxon>Gunneridae</taxon>
        <taxon>Pentapetalae</taxon>
        <taxon>asterids</taxon>
        <taxon>lamiids</taxon>
        <taxon>Boraginales</taxon>
        <taxon>Boraginaceae</taxon>
        <taxon>Boraginoideae</taxon>
        <taxon>Lithospermeae</taxon>
        <taxon>Lithospermum</taxon>
    </lineage>
</organism>
<dbReference type="GO" id="GO:0010073">
    <property type="term" value="P:meristem maintenance"/>
    <property type="evidence" value="ECO:0007669"/>
    <property type="project" value="InterPro"/>
</dbReference>
<dbReference type="PANTHER" id="PTHR46033">
    <property type="entry name" value="PROTEIN MAIN-LIKE 2"/>
    <property type="match status" value="1"/>
</dbReference>
<dbReference type="Proteomes" id="UP001454036">
    <property type="component" value="Unassembled WGS sequence"/>
</dbReference>
<dbReference type="PANTHER" id="PTHR46033:SF1">
    <property type="entry name" value="PROTEIN MAIN-LIKE 2"/>
    <property type="match status" value="1"/>
</dbReference>
<dbReference type="AlphaFoldDB" id="A0AAV3PLJ3"/>
<reference evidence="3 4" key="1">
    <citation type="submission" date="2024-01" db="EMBL/GenBank/DDBJ databases">
        <title>The complete chloroplast genome sequence of Lithospermum erythrorhizon: insights into the phylogenetic relationship among Boraginaceae species and the maternal lineages of purple gromwells.</title>
        <authorList>
            <person name="Okada T."/>
            <person name="Watanabe K."/>
        </authorList>
    </citation>
    <scope>NUCLEOTIDE SEQUENCE [LARGE SCALE GENOMIC DNA]</scope>
</reference>
<feature type="region of interest" description="Disordered" evidence="1">
    <location>
        <begin position="206"/>
        <end position="231"/>
    </location>
</feature>
<evidence type="ECO:0000256" key="1">
    <source>
        <dbReference type="SAM" id="MobiDB-lite"/>
    </source>
</evidence>
<dbReference type="EMBL" id="BAABME010001852">
    <property type="protein sequence ID" value="GAA0151787.1"/>
    <property type="molecule type" value="Genomic_DNA"/>
</dbReference>
<comment type="caution">
    <text evidence="3">The sequence shown here is derived from an EMBL/GenBank/DDBJ whole genome shotgun (WGS) entry which is preliminary data.</text>
</comment>
<evidence type="ECO:0000259" key="2">
    <source>
        <dbReference type="Pfam" id="PF10536"/>
    </source>
</evidence>
<gene>
    <name evidence="3" type="ORF">LIER_10431</name>
</gene>
<dbReference type="InterPro" id="IPR044824">
    <property type="entry name" value="MAIN-like"/>
</dbReference>
<protein>
    <recommendedName>
        <fullName evidence="2">Aminotransferase-like plant mobile domain-containing protein</fullName>
    </recommendedName>
</protein>
<keyword evidence="4" id="KW-1185">Reference proteome</keyword>
<dbReference type="Pfam" id="PF10536">
    <property type="entry name" value="PMD"/>
    <property type="match status" value="1"/>
</dbReference>
<evidence type="ECO:0000313" key="4">
    <source>
        <dbReference type="Proteomes" id="UP001454036"/>
    </source>
</evidence>
<proteinExistence type="predicted"/>
<feature type="domain" description="Aminotransferase-like plant mobile" evidence="2">
    <location>
        <begin position="6"/>
        <end position="135"/>
    </location>
</feature>
<sequence length="231" mass="26307">MTGDERVTTYLIYLMGCVLFVDKTQTKVPQIYLCITQTLERVPKLAWGTTTLAYLYDQLGKASRANIKQLAGGWIYEYFPAFRRAIKPVWVEGSPRASRWEKLTNSGNSFEELIKYRQILNNMTPDDVTWIPYGGQYVIPPESYYQGVKAYKKDFGDSDEAWILWTTEVMNTVNPSVMGPEVTYASQVADDYMELFRKHSHVRVSNPIHDGVGTPPPTVAAQPYHTSMAQV</sequence>
<accession>A0AAV3PLJ3</accession>
<dbReference type="InterPro" id="IPR019557">
    <property type="entry name" value="AminoTfrase-like_pln_mobile"/>
</dbReference>
<name>A0AAV3PLJ3_LITER</name>
<evidence type="ECO:0000313" key="3">
    <source>
        <dbReference type="EMBL" id="GAA0151787.1"/>
    </source>
</evidence>